<dbReference type="InterPro" id="IPR025335">
    <property type="entry name" value="DUF4241"/>
</dbReference>
<dbReference type="AlphaFoldDB" id="A0A6N9HBR2"/>
<dbReference type="EMBL" id="WWCJ01000001">
    <property type="protein sequence ID" value="MYN00886.1"/>
    <property type="molecule type" value="Genomic_DNA"/>
</dbReference>
<keyword evidence="2" id="KW-1185">Reference proteome</keyword>
<dbReference type="RefSeq" id="WP_161023880.1">
    <property type="nucleotide sequence ID" value="NZ_WWCJ01000001.1"/>
</dbReference>
<organism evidence="1 2">
    <name type="scientific">Pseudoduganella guangdongensis</name>
    <dbReference type="NCBI Taxonomy" id="2692179"/>
    <lineage>
        <taxon>Bacteria</taxon>
        <taxon>Pseudomonadati</taxon>
        <taxon>Pseudomonadota</taxon>
        <taxon>Betaproteobacteria</taxon>
        <taxon>Burkholderiales</taxon>
        <taxon>Oxalobacteraceae</taxon>
        <taxon>Telluria group</taxon>
        <taxon>Pseudoduganella</taxon>
    </lineage>
</organism>
<gene>
    <name evidence="1" type="ORF">GTP41_02120</name>
</gene>
<dbReference type="Proteomes" id="UP000448575">
    <property type="component" value="Unassembled WGS sequence"/>
</dbReference>
<reference evidence="1 2" key="1">
    <citation type="submission" date="2019-12" db="EMBL/GenBank/DDBJ databases">
        <title>Novel species isolated from a subtropical stream in China.</title>
        <authorList>
            <person name="Lu H."/>
        </authorList>
    </citation>
    <scope>NUCLEOTIDE SEQUENCE [LARGE SCALE GENOMIC DNA]</scope>
    <source>
        <strain evidence="1 2">DS3</strain>
    </source>
</reference>
<dbReference type="Pfam" id="PF14025">
    <property type="entry name" value="DUF4241"/>
    <property type="match status" value="1"/>
</dbReference>
<sequence>MSYAPHPEGLRSAFAAERFTSEEPPLQFTLVEAGRLAVSTGKVAAGDPQSEEPLAPFTQCVPQGEYPVTLAMAGARLAYARVLFDAAADAAHWYPALTADQDARTLQPGETFGYTVHSGNACFASDGNTVSFAAEVDEGRHASYFGYNSAGRVVALVTDFGIIPAVHSEPLPRRSWWQRLLSIFK</sequence>
<protein>
    <submittedName>
        <fullName evidence="1">DUF4241 domain-containing protein</fullName>
    </submittedName>
</protein>
<evidence type="ECO:0000313" key="1">
    <source>
        <dbReference type="EMBL" id="MYN00886.1"/>
    </source>
</evidence>
<name>A0A6N9HBR2_9BURK</name>
<comment type="caution">
    <text evidence="1">The sequence shown here is derived from an EMBL/GenBank/DDBJ whole genome shotgun (WGS) entry which is preliminary data.</text>
</comment>
<accession>A0A6N9HBR2</accession>
<proteinExistence type="predicted"/>
<evidence type="ECO:0000313" key="2">
    <source>
        <dbReference type="Proteomes" id="UP000448575"/>
    </source>
</evidence>